<keyword evidence="12" id="KW-0812">Transmembrane</keyword>
<dbReference type="InterPro" id="IPR003661">
    <property type="entry name" value="HisK_dim/P_dom"/>
</dbReference>
<dbReference type="EC" id="2.7.13.3" evidence="3"/>
<evidence type="ECO:0000256" key="4">
    <source>
        <dbReference type="ARBA" id="ARBA00022553"/>
    </source>
</evidence>
<evidence type="ECO:0000256" key="3">
    <source>
        <dbReference type="ARBA" id="ARBA00012438"/>
    </source>
</evidence>
<comment type="catalytic activity">
    <reaction evidence="1">
        <text>ATP + protein L-histidine = ADP + protein N-phospho-L-histidine.</text>
        <dbReference type="EC" id="2.7.13.3"/>
    </reaction>
</comment>
<accession>A0A934MKF8</accession>
<feature type="transmembrane region" description="Helical" evidence="12">
    <location>
        <begin position="138"/>
        <end position="161"/>
    </location>
</feature>
<feature type="transmembrane region" description="Helical" evidence="12">
    <location>
        <begin position="104"/>
        <end position="126"/>
    </location>
</feature>
<feature type="coiled-coil region" evidence="11">
    <location>
        <begin position="199"/>
        <end position="230"/>
    </location>
</feature>
<proteinExistence type="inferred from homology"/>
<dbReference type="InterPro" id="IPR036890">
    <property type="entry name" value="HATPase_C_sf"/>
</dbReference>
<dbReference type="SUPFAM" id="SSF55874">
    <property type="entry name" value="ATPase domain of HSP90 chaperone/DNA topoisomerase II/histidine kinase"/>
    <property type="match status" value="1"/>
</dbReference>
<keyword evidence="12" id="KW-0472">Membrane</keyword>
<dbReference type="Proteomes" id="UP000640274">
    <property type="component" value="Unassembled WGS sequence"/>
</dbReference>
<dbReference type="InterPro" id="IPR036097">
    <property type="entry name" value="HisK_dim/P_sf"/>
</dbReference>
<comment type="caution">
    <text evidence="14">The sequence shown here is derived from an EMBL/GenBank/DDBJ whole genome shotgun (WGS) entry which is preliminary data.</text>
</comment>
<evidence type="ECO:0000256" key="10">
    <source>
        <dbReference type="ARBA" id="ARBA00074306"/>
    </source>
</evidence>
<protein>
    <recommendedName>
        <fullName evidence="10">Circadian input-output histidine kinase CikA</fullName>
        <ecNumber evidence="3">2.7.13.3</ecNumber>
    </recommendedName>
</protein>
<dbReference type="InterPro" id="IPR005467">
    <property type="entry name" value="His_kinase_dom"/>
</dbReference>
<dbReference type="Gene3D" id="1.10.287.130">
    <property type="match status" value="1"/>
</dbReference>
<reference evidence="14" key="1">
    <citation type="submission" date="2020-12" db="EMBL/GenBank/DDBJ databases">
        <authorList>
            <person name="Huq M.A."/>
        </authorList>
    </citation>
    <scope>NUCLEOTIDE SEQUENCE</scope>
    <source>
        <strain evidence="14">MAHUQ-46</strain>
    </source>
</reference>
<evidence type="ECO:0000256" key="6">
    <source>
        <dbReference type="ARBA" id="ARBA00022741"/>
    </source>
</evidence>
<organism evidence="14 15">
    <name type="scientific">Paenibacillus roseus</name>
    <dbReference type="NCBI Taxonomy" id="2798579"/>
    <lineage>
        <taxon>Bacteria</taxon>
        <taxon>Bacillati</taxon>
        <taxon>Bacillota</taxon>
        <taxon>Bacilli</taxon>
        <taxon>Bacillales</taxon>
        <taxon>Paenibacillaceae</taxon>
        <taxon>Paenibacillus</taxon>
    </lineage>
</organism>
<evidence type="ECO:0000256" key="7">
    <source>
        <dbReference type="ARBA" id="ARBA00022777"/>
    </source>
</evidence>
<dbReference type="GO" id="GO:0000155">
    <property type="term" value="F:phosphorelay sensor kinase activity"/>
    <property type="evidence" value="ECO:0007669"/>
    <property type="project" value="InterPro"/>
</dbReference>
<evidence type="ECO:0000256" key="1">
    <source>
        <dbReference type="ARBA" id="ARBA00000085"/>
    </source>
</evidence>
<keyword evidence="5" id="KW-0808">Transferase</keyword>
<dbReference type="SMART" id="SM00388">
    <property type="entry name" value="HisKA"/>
    <property type="match status" value="1"/>
</dbReference>
<dbReference type="CDD" id="cd00082">
    <property type="entry name" value="HisKA"/>
    <property type="match status" value="1"/>
</dbReference>
<feature type="transmembrane region" description="Helical" evidence="12">
    <location>
        <begin position="7"/>
        <end position="25"/>
    </location>
</feature>
<dbReference type="AlphaFoldDB" id="A0A934MKF8"/>
<keyword evidence="15" id="KW-1185">Reference proteome</keyword>
<dbReference type="InterPro" id="IPR050736">
    <property type="entry name" value="Sensor_HK_Regulatory"/>
</dbReference>
<keyword evidence="6" id="KW-0547">Nucleotide-binding</keyword>
<keyword evidence="12" id="KW-1133">Transmembrane helix</keyword>
<dbReference type="SMART" id="SM00387">
    <property type="entry name" value="HATPase_c"/>
    <property type="match status" value="1"/>
</dbReference>
<evidence type="ECO:0000313" key="14">
    <source>
        <dbReference type="EMBL" id="MBJ6361000.1"/>
    </source>
</evidence>
<keyword evidence="8" id="KW-0067">ATP-binding</keyword>
<evidence type="ECO:0000256" key="9">
    <source>
        <dbReference type="ARBA" id="ARBA00023012"/>
    </source>
</evidence>
<evidence type="ECO:0000259" key="13">
    <source>
        <dbReference type="PROSITE" id="PS50109"/>
    </source>
</evidence>
<evidence type="ECO:0000256" key="2">
    <source>
        <dbReference type="ARBA" id="ARBA00006402"/>
    </source>
</evidence>
<dbReference type="FunFam" id="3.30.565.10:FF:000010">
    <property type="entry name" value="Sensor histidine kinase RcsC"/>
    <property type="match status" value="1"/>
</dbReference>
<feature type="transmembrane region" description="Helical" evidence="12">
    <location>
        <begin position="69"/>
        <end position="92"/>
    </location>
</feature>
<dbReference type="RefSeq" id="WP_199018554.1">
    <property type="nucleotide sequence ID" value="NZ_JAELUP010000016.1"/>
</dbReference>
<dbReference type="CDD" id="cd16922">
    <property type="entry name" value="HATPase_EvgS-ArcB-TorS-like"/>
    <property type="match status" value="1"/>
</dbReference>
<keyword evidence="7 14" id="KW-0418">Kinase</keyword>
<sequence>MEFSKVFFVHISLLITFGYLLNLIYKYLFYRTSPRNRMIASVAVFIFAGWITMFFGLQLTEDVLFDLRFIPVVIAALVYQRPLLLVAIGGGIGLARLTFGVNDAAFAGLINMTLMGAVAALLVSYFSKSTHTFRTKALIAILMLNTLNVINIGIFGVIPFWTYLSQIAWIIYPLGILLTAMFVFIVRDFYLEQQRMADLHQMNILLRRQAKKLRKAKRELEIKASELLKGSRYKSEFLANMSHELKTPLNSIILLSQMIKEQSDGLEDEHSSGAAREESKYADIIHSAGNELLTLINDILDLSKVEAGKMDILVEQVPLAETMQLLYDQLAPVPAAKSLSFKLEIRPDIPDMLETDALRMNQILRNLLMNAFKFTDEGGVTLLVERTADQGVPYVVFKVMDTGIGIPQNKQAVIFEAFHQANGAINRNYGGTGLGLSISLQLARLLGGSLQLTSHENQGSIFTLRLPEQLDHQNPVFKGASDG</sequence>
<keyword evidence="11" id="KW-0175">Coiled coil</keyword>
<evidence type="ECO:0000313" key="15">
    <source>
        <dbReference type="Proteomes" id="UP000640274"/>
    </source>
</evidence>
<dbReference type="PRINTS" id="PR00344">
    <property type="entry name" value="BCTRLSENSOR"/>
</dbReference>
<dbReference type="GO" id="GO:0005524">
    <property type="term" value="F:ATP binding"/>
    <property type="evidence" value="ECO:0007669"/>
    <property type="project" value="UniProtKB-KW"/>
</dbReference>
<dbReference type="Gene3D" id="3.30.565.10">
    <property type="entry name" value="Histidine kinase-like ATPase, C-terminal domain"/>
    <property type="match status" value="1"/>
</dbReference>
<dbReference type="EMBL" id="JAELUP010000016">
    <property type="protein sequence ID" value="MBJ6361000.1"/>
    <property type="molecule type" value="Genomic_DNA"/>
</dbReference>
<feature type="domain" description="Histidine kinase" evidence="13">
    <location>
        <begin position="240"/>
        <end position="470"/>
    </location>
</feature>
<dbReference type="InterPro" id="IPR003594">
    <property type="entry name" value="HATPase_dom"/>
</dbReference>
<dbReference type="InterPro" id="IPR004358">
    <property type="entry name" value="Sig_transdc_His_kin-like_C"/>
</dbReference>
<feature type="transmembrane region" description="Helical" evidence="12">
    <location>
        <begin position="167"/>
        <end position="186"/>
    </location>
</feature>
<dbReference type="Pfam" id="PF02518">
    <property type="entry name" value="HATPase_c"/>
    <property type="match status" value="1"/>
</dbReference>
<name>A0A934MKF8_9BACL</name>
<evidence type="ECO:0000256" key="11">
    <source>
        <dbReference type="SAM" id="Coils"/>
    </source>
</evidence>
<dbReference type="PANTHER" id="PTHR43711">
    <property type="entry name" value="TWO-COMPONENT HISTIDINE KINASE"/>
    <property type="match status" value="1"/>
</dbReference>
<dbReference type="Pfam" id="PF00512">
    <property type="entry name" value="HisKA"/>
    <property type="match status" value="1"/>
</dbReference>
<evidence type="ECO:0000256" key="5">
    <source>
        <dbReference type="ARBA" id="ARBA00022679"/>
    </source>
</evidence>
<evidence type="ECO:0000256" key="8">
    <source>
        <dbReference type="ARBA" id="ARBA00022840"/>
    </source>
</evidence>
<dbReference type="SUPFAM" id="SSF47384">
    <property type="entry name" value="Homodimeric domain of signal transducing histidine kinase"/>
    <property type="match status" value="1"/>
</dbReference>
<keyword evidence="4" id="KW-0597">Phosphoprotein</keyword>
<dbReference type="PANTHER" id="PTHR43711:SF26">
    <property type="entry name" value="SENSOR HISTIDINE KINASE RCSC"/>
    <property type="match status" value="1"/>
</dbReference>
<dbReference type="PROSITE" id="PS50109">
    <property type="entry name" value="HIS_KIN"/>
    <property type="match status" value="1"/>
</dbReference>
<comment type="similarity">
    <text evidence="2">In the N-terminal section; belongs to the phytochrome family.</text>
</comment>
<gene>
    <name evidence="14" type="ORF">JFN88_06665</name>
</gene>
<keyword evidence="9" id="KW-0902">Two-component regulatory system</keyword>
<evidence type="ECO:0000256" key="12">
    <source>
        <dbReference type="SAM" id="Phobius"/>
    </source>
</evidence>
<feature type="transmembrane region" description="Helical" evidence="12">
    <location>
        <begin position="37"/>
        <end position="57"/>
    </location>
</feature>